<keyword evidence="7 10" id="KW-0143">Chaperone</keyword>
<protein>
    <recommendedName>
        <fullName evidence="8">T-complex protein 1 subunit zeta</fullName>
    </recommendedName>
    <alternativeName>
        <fullName evidence="9">CCT-zeta</fullName>
    </alternativeName>
</protein>
<keyword evidence="14" id="KW-1185">Reference proteome</keyword>
<evidence type="ECO:0000256" key="8">
    <source>
        <dbReference type="ARBA" id="ARBA00039582"/>
    </source>
</evidence>
<organism evidence="13 14">
    <name type="scientific">Candida dubliniensis (strain CD36 / ATCC MYA-646 / CBS 7987 / NCPF 3949 / NRRL Y-17841)</name>
    <name type="common">Yeast</name>
    <dbReference type="NCBI Taxonomy" id="573826"/>
    <lineage>
        <taxon>Eukaryota</taxon>
        <taxon>Fungi</taxon>
        <taxon>Dikarya</taxon>
        <taxon>Ascomycota</taxon>
        <taxon>Saccharomycotina</taxon>
        <taxon>Pichiomycetes</taxon>
        <taxon>Debaryomycetaceae</taxon>
        <taxon>Candida/Lodderomyces clade</taxon>
        <taxon>Candida</taxon>
    </lineage>
</organism>
<dbReference type="Gene3D" id="3.50.7.10">
    <property type="entry name" value="GroEL"/>
    <property type="match status" value="1"/>
</dbReference>
<proteinExistence type="inferred from homology"/>
<dbReference type="Gene3D" id="3.30.260.10">
    <property type="entry name" value="TCP-1-like chaperonin intermediate domain"/>
    <property type="match status" value="1"/>
</dbReference>
<keyword evidence="4" id="KW-0963">Cytoplasm</keyword>
<gene>
    <name evidence="12" type="ordered locus">Cd36_46300</name>
    <name evidence="13" type="ORF">CD36_46300</name>
</gene>
<dbReference type="GO" id="GO:0051082">
    <property type="term" value="F:unfolded protein binding"/>
    <property type="evidence" value="ECO:0007669"/>
    <property type="project" value="InterPro"/>
</dbReference>
<dbReference type="GO" id="GO:0005524">
    <property type="term" value="F:ATP binding"/>
    <property type="evidence" value="ECO:0007669"/>
    <property type="project" value="UniProtKB-KW"/>
</dbReference>
<evidence type="ECO:0000256" key="2">
    <source>
        <dbReference type="ARBA" id="ARBA00008020"/>
    </source>
</evidence>
<evidence type="ECO:0000256" key="7">
    <source>
        <dbReference type="ARBA" id="ARBA00023186"/>
    </source>
</evidence>
<feature type="compositionally biased region" description="Gly residues" evidence="11">
    <location>
        <begin position="538"/>
        <end position="550"/>
    </location>
</feature>
<dbReference type="AlphaFoldDB" id="B9WF38"/>
<keyword evidence="5 10" id="KW-0547">Nucleotide-binding</keyword>
<dbReference type="CDD" id="cd03342">
    <property type="entry name" value="TCP1_zeta"/>
    <property type="match status" value="1"/>
</dbReference>
<evidence type="ECO:0000256" key="9">
    <source>
        <dbReference type="ARBA" id="ARBA00044261"/>
    </source>
</evidence>
<dbReference type="OrthoDB" id="10052040at2759"/>
<evidence type="ECO:0000256" key="1">
    <source>
        <dbReference type="ARBA" id="ARBA00004496"/>
    </source>
</evidence>
<dbReference type="InterPro" id="IPR002423">
    <property type="entry name" value="Cpn60/GroEL/TCP-1"/>
</dbReference>
<evidence type="ECO:0000256" key="5">
    <source>
        <dbReference type="ARBA" id="ARBA00022741"/>
    </source>
</evidence>
<dbReference type="NCBIfam" id="TIGR02347">
    <property type="entry name" value="chap_CCT_zeta"/>
    <property type="match status" value="1"/>
</dbReference>
<dbReference type="FunFam" id="3.50.7.10:FF:000004">
    <property type="entry name" value="T-complex protein 1 subunit zeta"/>
    <property type="match status" value="1"/>
</dbReference>
<dbReference type="InterPro" id="IPR027410">
    <property type="entry name" value="TCP-1-like_intermed_sf"/>
</dbReference>
<dbReference type="InterPro" id="IPR027409">
    <property type="entry name" value="GroEL-like_apical_dom_sf"/>
</dbReference>
<dbReference type="GO" id="GO:0016887">
    <property type="term" value="F:ATP hydrolysis activity"/>
    <property type="evidence" value="ECO:0007669"/>
    <property type="project" value="InterPro"/>
</dbReference>
<dbReference type="PROSITE" id="PS00995">
    <property type="entry name" value="TCP1_3"/>
    <property type="match status" value="1"/>
</dbReference>
<dbReference type="Pfam" id="PF00118">
    <property type="entry name" value="Cpn60_TCP1"/>
    <property type="match status" value="1"/>
</dbReference>
<dbReference type="Gene3D" id="1.10.560.10">
    <property type="entry name" value="GroEL-like equatorial domain"/>
    <property type="match status" value="1"/>
</dbReference>
<dbReference type="InterPro" id="IPR027413">
    <property type="entry name" value="GROEL-like_equatorial_sf"/>
</dbReference>
<evidence type="ECO:0000313" key="14">
    <source>
        <dbReference type="Proteomes" id="UP000002605"/>
    </source>
</evidence>
<name>B9WF38_CANDC</name>
<dbReference type="GO" id="GO:0005832">
    <property type="term" value="C:chaperonin-containing T-complex"/>
    <property type="evidence" value="ECO:0007669"/>
    <property type="project" value="UniProtKB-ARBA"/>
</dbReference>
<evidence type="ECO:0000256" key="4">
    <source>
        <dbReference type="ARBA" id="ARBA00022490"/>
    </source>
</evidence>
<dbReference type="InterPro" id="IPR053374">
    <property type="entry name" value="TCP-1_chaperonin"/>
</dbReference>
<dbReference type="NCBIfam" id="NF041083">
    <property type="entry name" value="thermosome_beta"/>
    <property type="match status" value="1"/>
</dbReference>
<evidence type="ECO:0000256" key="6">
    <source>
        <dbReference type="ARBA" id="ARBA00022840"/>
    </source>
</evidence>
<dbReference type="SUPFAM" id="SSF54849">
    <property type="entry name" value="GroEL-intermediate domain like"/>
    <property type="match status" value="1"/>
</dbReference>
<dbReference type="KEGG" id="cdu:CD36_46300"/>
<dbReference type="EMBL" id="FM992691">
    <property type="protein sequence ID" value="CAX42494.1"/>
    <property type="molecule type" value="Genomic_DNA"/>
</dbReference>
<dbReference type="InterPro" id="IPR017998">
    <property type="entry name" value="Chaperone_TCP-1"/>
</dbReference>
<dbReference type="Proteomes" id="UP000002605">
    <property type="component" value="Chromosome 4"/>
</dbReference>
<dbReference type="eggNOG" id="KOG0359">
    <property type="taxonomic scope" value="Eukaryota"/>
</dbReference>
<dbReference type="VEuPathDB" id="FungiDB:CD36_46300"/>
<dbReference type="FunFam" id="1.10.560.10:FF:000058">
    <property type="entry name" value="T-complex protein 1 subunit zeta"/>
    <property type="match status" value="1"/>
</dbReference>
<dbReference type="InterPro" id="IPR002194">
    <property type="entry name" value="Chaperonin_TCP-1_CS"/>
</dbReference>
<keyword evidence="6 10" id="KW-0067">ATP-binding</keyword>
<dbReference type="PROSITE" id="PS00751">
    <property type="entry name" value="TCP1_2"/>
    <property type="match status" value="1"/>
</dbReference>
<comment type="subunit">
    <text evidence="3">Heterooligomeric complex of about 850 to 900 kDa that forms two stacked rings, 12 to 16 nm in diameter.</text>
</comment>
<dbReference type="CGD" id="CAL0000170500">
    <property type="gene designation" value="Cd36_46300"/>
</dbReference>
<dbReference type="SUPFAM" id="SSF48592">
    <property type="entry name" value="GroEL equatorial domain-like"/>
    <property type="match status" value="1"/>
</dbReference>
<feature type="region of interest" description="Disordered" evidence="11">
    <location>
        <begin position="535"/>
        <end position="559"/>
    </location>
</feature>
<evidence type="ECO:0000313" key="12">
    <source>
        <dbReference type="CGD" id="CAL0000170500"/>
    </source>
</evidence>
<evidence type="ECO:0000256" key="3">
    <source>
        <dbReference type="ARBA" id="ARBA00011531"/>
    </source>
</evidence>
<accession>B9WF38</accession>
<dbReference type="GeneID" id="8047592"/>
<reference evidence="13 14" key="1">
    <citation type="journal article" date="2009" name="Genome Res.">
        <title>Comparative genomics of the fungal pathogens Candida dubliniensis and Candida albicans.</title>
        <authorList>
            <person name="Jackson A.P."/>
            <person name="Gamble J.A."/>
            <person name="Yeomans T."/>
            <person name="Moran G.P."/>
            <person name="Saunders D."/>
            <person name="Harris D."/>
            <person name="Aslett M."/>
            <person name="Barrell J.F."/>
            <person name="Butler G."/>
            <person name="Citiulo F."/>
            <person name="Coleman D.C."/>
            <person name="de Groot P.W.J."/>
            <person name="Goodwin T.J."/>
            <person name="Quail M.A."/>
            <person name="McQuillan J."/>
            <person name="Munro C.A."/>
            <person name="Pain A."/>
            <person name="Poulter R.T."/>
            <person name="Rajandream M.A."/>
            <person name="Renauld H."/>
            <person name="Spiering M.J."/>
            <person name="Tivey A."/>
            <person name="Gow N.A.R."/>
            <person name="Barrell B."/>
            <person name="Sullivan D.J."/>
            <person name="Berriman M."/>
        </authorList>
    </citation>
    <scope>NUCLEOTIDE SEQUENCE [LARGE SCALE GENOMIC DNA]</scope>
    <source>
        <strain evidence="14">CD36 / ATCC MYA-646 / CBS 7987 / NCPF 3949 / NRRL Y-17841</strain>
    </source>
</reference>
<comment type="subcellular location">
    <subcellularLocation>
        <location evidence="1">Cytoplasm</location>
    </subcellularLocation>
</comment>
<dbReference type="InterPro" id="IPR012722">
    <property type="entry name" value="Chap_CCT_zeta"/>
</dbReference>
<dbReference type="SUPFAM" id="SSF52029">
    <property type="entry name" value="GroEL apical domain-like"/>
    <property type="match status" value="1"/>
</dbReference>
<sequence length="559" mass="60644">MSSSIQLLNPKAESIRRAQALQVNINAAQGLQQVLASNLGPKGTLKLLVDGSGGLKLTKDGKVLLTEMQIQHPTAVMIARAATAQDEITGDGTTTVILLVGELLKQAERFISEGVHPQVIVDGFEIARETSLEFLDSFKQKVETFDREFLLQIARSSLATKVTNELADVLTPIVTDAVLTVKEESQRNLDLHMIEIMTMQHGHSKETELIQGLVLDHGARHPDMPRRVKNAYILILNVSLEYEKTEVNSGFFYSSAEQREKLVASERKFVDDKLRKIIELKNEVCDLNSDKGFVIINQKGIDPMSLDVLAKNGILALRRAKRRNMERLQLICGGEAQNSVDDLSPEILGYSGLVYENAIGEDKFTYVTECKDPRAATILIKGSNSHVLQQTKDAIRDGLRAVSNVIKDASILPGAGAFWLSCNNYLLQSDASKKILKGKNKPGIKSFAEALLVIPKTLSANAGLDQLETISNCQDEIIDGHIVGVDLKSGEPMDPTVEGIWDSFRVVRNAISSATGIASNLLLCDELLKAGRSSLKEGAGGPPGAGGAPGGMMPPAGMM</sequence>
<dbReference type="PRINTS" id="PR00304">
    <property type="entry name" value="TCOMPLEXTCP1"/>
</dbReference>
<comment type="similarity">
    <text evidence="2 10">Belongs to the TCP-1 chaperonin family.</text>
</comment>
<evidence type="ECO:0000313" key="13">
    <source>
        <dbReference type="EMBL" id="CAX42494.1"/>
    </source>
</evidence>
<dbReference type="PANTHER" id="PTHR11353">
    <property type="entry name" value="CHAPERONIN"/>
    <property type="match status" value="1"/>
</dbReference>
<evidence type="ECO:0000256" key="11">
    <source>
        <dbReference type="SAM" id="MobiDB-lite"/>
    </source>
</evidence>
<dbReference type="HOGENOM" id="CLU_008891_3_1_1"/>
<dbReference type="RefSeq" id="XP_002420271.1">
    <property type="nucleotide sequence ID" value="XM_002420226.1"/>
</dbReference>
<evidence type="ECO:0000256" key="10">
    <source>
        <dbReference type="RuleBase" id="RU004187"/>
    </source>
</evidence>
<dbReference type="GO" id="GO:0140662">
    <property type="term" value="F:ATP-dependent protein folding chaperone"/>
    <property type="evidence" value="ECO:0007669"/>
    <property type="project" value="InterPro"/>
</dbReference>